<evidence type="ECO:0000256" key="3">
    <source>
        <dbReference type="ARBA" id="ARBA00022553"/>
    </source>
</evidence>
<keyword evidence="8" id="KW-1185">Reference proteome</keyword>
<dbReference type="PANTHER" id="PTHR11501">
    <property type="entry name" value="MICROTUBULE-ASSOCIATED PROTEIN"/>
    <property type="match status" value="1"/>
</dbReference>
<feature type="compositionally biased region" description="Low complexity" evidence="7">
    <location>
        <begin position="65"/>
        <end position="80"/>
    </location>
</feature>
<dbReference type="CTD" id="326116"/>
<feature type="compositionally biased region" description="Basic and acidic residues" evidence="7">
    <location>
        <begin position="283"/>
        <end position="296"/>
    </location>
</feature>
<feature type="compositionally biased region" description="Basic and acidic residues" evidence="7">
    <location>
        <begin position="695"/>
        <end position="706"/>
    </location>
</feature>
<feature type="region of interest" description="Disordered" evidence="7">
    <location>
        <begin position="1"/>
        <end position="348"/>
    </location>
</feature>
<evidence type="ECO:0000256" key="4">
    <source>
        <dbReference type="ARBA" id="ARBA00022737"/>
    </source>
</evidence>
<dbReference type="OrthoDB" id="9378527at2759"/>
<evidence type="ECO:0000256" key="6">
    <source>
        <dbReference type="RuleBase" id="RU000686"/>
    </source>
</evidence>
<evidence type="ECO:0000256" key="7">
    <source>
        <dbReference type="SAM" id="MobiDB-lite"/>
    </source>
</evidence>
<keyword evidence="5 6" id="KW-0206">Cytoskeleton</keyword>
<feature type="compositionally biased region" description="Polar residues" evidence="7">
    <location>
        <begin position="19"/>
        <end position="29"/>
    </location>
</feature>
<dbReference type="Proteomes" id="UP000694846">
    <property type="component" value="Unplaced"/>
</dbReference>
<comment type="subcellular location">
    <subcellularLocation>
        <location evidence="1 6">Cytoplasm</location>
        <location evidence="1 6">Cytoskeleton</location>
    </subcellularLocation>
</comment>
<proteinExistence type="predicted"/>
<dbReference type="GeneID" id="112689252"/>
<protein>
    <recommendedName>
        <fullName evidence="6">Microtubule-associated protein</fullName>
    </recommendedName>
</protein>
<accession>A0A8B8G726</accession>
<feature type="region of interest" description="Disordered" evidence="7">
    <location>
        <begin position="366"/>
        <end position="457"/>
    </location>
</feature>
<feature type="compositionally biased region" description="Basic and acidic residues" evidence="7">
    <location>
        <begin position="556"/>
        <end position="565"/>
    </location>
</feature>
<feature type="compositionally biased region" description="Low complexity" evidence="7">
    <location>
        <begin position="106"/>
        <end position="118"/>
    </location>
</feature>
<feature type="compositionally biased region" description="Low complexity" evidence="7">
    <location>
        <begin position="257"/>
        <end position="268"/>
    </location>
</feature>
<evidence type="ECO:0000256" key="1">
    <source>
        <dbReference type="ARBA" id="ARBA00004245"/>
    </source>
</evidence>
<dbReference type="GO" id="GO:0043005">
    <property type="term" value="C:neuron projection"/>
    <property type="evidence" value="ECO:0007669"/>
    <property type="project" value="TreeGrafter"/>
</dbReference>
<feature type="compositionally biased region" description="Basic and acidic residues" evidence="7">
    <location>
        <begin position="145"/>
        <end position="166"/>
    </location>
</feature>
<feature type="region of interest" description="Disordered" evidence="7">
    <location>
        <begin position="695"/>
        <end position="728"/>
    </location>
</feature>
<keyword evidence="4" id="KW-0677">Repeat</keyword>
<dbReference type="RefSeq" id="XP_025418653.1">
    <property type="nucleotide sequence ID" value="XM_025562868.1"/>
</dbReference>
<dbReference type="InterPro" id="IPR001084">
    <property type="entry name" value="MAP_tubulin-bd_rpt"/>
</dbReference>
<sequence>MDNHRRNSIIEPSGGYGSDTRNPMNTTTLPPKPQQRAPTDFNPRPQRPEFYQQGQYNVPNRPLGPQQQRQPPHHQQQQQQSRTTDDKVNSWNLNRQGIPQDVVRGPTPSQQRPPSQSQYYNMQQRPPPPPQEQQQYRQQPPSLVQDRRSLQTRVEEKQPFRPENGRPARPVVGSGIDDDEEVVVNSSVNQQPPPPPLNRRDSTLHAGGRPPEGVEPNRQWQRLAAAATAQGAGKYGKPQQDQQYGRQQPSLVMPEGQEQQRYNRQQFQQDEDIRRPSLSNSQKPRDVPSIIRRDSVMDGISKVADVSLRGRNDAPVEYGRRPPPVDMQDDRKAAVEQEAARRLVPQDSQDEIRRQVEYRKAEVVNEFGSGGSNGKLVAPRPDMNKEDRSTKEYEEQQQSRYERKVEKEFAGPKAVEHGNRASELRKSHFEATHMKPVKEPQKYSMVDGGGDNIDKTFGKELPTKVEEMGNKTRDYAAIAASRPAGEHDTNDRNKTKTKTIADNVRNRDEPIVSQSKNLRPDTLKIIKDIEPLKDSSNSKGNHRGENDVGKSPSKIPKKDRSELKTPTRAITPKSPENANSIGQKKLPMNKVQVGSAPSPNLKVVRSKIGSLQNTSHKPGGGQVKIENRKLEWKAGTRIEAKNDTYVPGGGDKKIPSVKLQWNAKPKVGSLENKTHKPGGGDKKIETVKLDFKDKAKPKIGSKDNIKHTPGGGAVKSQSTQLLEPESHDIEDQKMEIKAQSKVGSWDNVKHRPGGGEVKIFDDKSYIKQTTGQIGTPTKSQLRRSSSLKSPINMKLFSPEERTKSQVKIVVTPTSEENLYTKIGMETNKAGFRRSAYNRSPSLQNNMVIPEEAVRSNN</sequence>
<dbReference type="PANTHER" id="PTHR11501:SF18">
    <property type="entry name" value="MICROTUBULE-ASSOCIATED PROTEIN"/>
    <property type="match status" value="1"/>
</dbReference>
<organism evidence="8 9">
    <name type="scientific">Sipha flava</name>
    <name type="common">yellow sugarcane aphid</name>
    <dbReference type="NCBI Taxonomy" id="143950"/>
    <lineage>
        <taxon>Eukaryota</taxon>
        <taxon>Metazoa</taxon>
        <taxon>Ecdysozoa</taxon>
        <taxon>Arthropoda</taxon>
        <taxon>Hexapoda</taxon>
        <taxon>Insecta</taxon>
        <taxon>Pterygota</taxon>
        <taxon>Neoptera</taxon>
        <taxon>Paraneoptera</taxon>
        <taxon>Hemiptera</taxon>
        <taxon>Sternorrhyncha</taxon>
        <taxon>Aphidomorpha</taxon>
        <taxon>Aphidoidea</taxon>
        <taxon>Aphididae</taxon>
        <taxon>Sipha</taxon>
    </lineage>
</organism>
<name>A0A8B8G726_9HEMI</name>
<evidence type="ECO:0000256" key="5">
    <source>
        <dbReference type="ARBA" id="ARBA00023212"/>
    </source>
</evidence>
<dbReference type="GO" id="GO:0005874">
    <property type="term" value="C:microtubule"/>
    <property type="evidence" value="ECO:0007669"/>
    <property type="project" value="UniProtKB-KW"/>
</dbReference>
<dbReference type="AlphaFoldDB" id="A0A8B8G726"/>
<gene>
    <name evidence="9" type="primary">LOC112689252</name>
</gene>
<feature type="compositionally biased region" description="Basic and acidic residues" evidence="7">
    <location>
        <begin position="308"/>
        <end position="320"/>
    </location>
</feature>
<evidence type="ECO:0000313" key="9">
    <source>
        <dbReference type="RefSeq" id="XP_025418653.1"/>
    </source>
</evidence>
<feature type="compositionally biased region" description="Basic and acidic residues" evidence="7">
    <location>
        <begin position="328"/>
        <end position="341"/>
    </location>
</feature>
<keyword evidence="6" id="KW-0493">Microtubule</keyword>
<feature type="compositionally biased region" description="Low complexity" evidence="7">
    <location>
        <begin position="239"/>
        <end position="248"/>
    </location>
</feature>
<dbReference type="GO" id="GO:0031175">
    <property type="term" value="P:neuron projection development"/>
    <property type="evidence" value="ECO:0007669"/>
    <property type="project" value="TreeGrafter"/>
</dbReference>
<feature type="compositionally biased region" description="Basic and acidic residues" evidence="7">
    <location>
        <begin position="484"/>
        <end position="494"/>
    </location>
</feature>
<feature type="compositionally biased region" description="Low complexity" evidence="7">
    <location>
        <begin position="132"/>
        <end position="141"/>
    </location>
</feature>
<dbReference type="Pfam" id="PF00418">
    <property type="entry name" value="Tubulin-binding"/>
    <property type="match status" value="4"/>
</dbReference>
<reference evidence="9" key="1">
    <citation type="submission" date="2025-08" db="UniProtKB">
        <authorList>
            <consortium name="RefSeq"/>
        </authorList>
    </citation>
    <scope>IDENTIFICATION</scope>
    <source>
        <tissue evidence="9">Whole body</tissue>
    </source>
</reference>
<feature type="compositionally biased region" description="Basic and acidic residues" evidence="7">
    <location>
        <begin position="382"/>
        <end position="394"/>
    </location>
</feature>
<keyword evidence="3" id="KW-0597">Phosphoprotein</keyword>
<dbReference type="PROSITE" id="PS00229">
    <property type="entry name" value="TAU_MAP_1"/>
    <property type="match status" value="3"/>
</dbReference>
<feature type="region of interest" description="Disordered" evidence="7">
    <location>
        <begin position="480"/>
        <end position="624"/>
    </location>
</feature>
<dbReference type="GO" id="GO:0008017">
    <property type="term" value="F:microtubule binding"/>
    <property type="evidence" value="ECO:0007669"/>
    <property type="project" value="InterPro"/>
</dbReference>
<dbReference type="InterPro" id="IPR027324">
    <property type="entry name" value="MAP2/MAP4/Tau"/>
</dbReference>
<feature type="compositionally biased region" description="Basic and acidic residues" evidence="7">
    <location>
        <begin position="400"/>
        <end position="441"/>
    </location>
</feature>
<evidence type="ECO:0000313" key="8">
    <source>
        <dbReference type="Proteomes" id="UP000694846"/>
    </source>
</evidence>
<keyword evidence="2 6" id="KW-0963">Cytoplasm</keyword>
<evidence type="ECO:0000256" key="2">
    <source>
        <dbReference type="ARBA" id="ARBA00022490"/>
    </source>
</evidence>
<dbReference type="PROSITE" id="PS51491">
    <property type="entry name" value="TAU_MAP_2"/>
    <property type="match status" value="4"/>
</dbReference>
<dbReference type="GO" id="GO:0000226">
    <property type="term" value="P:microtubule cytoskeleton organization"/>
    <property type="evidence" value="ECO:0007669"/>
    <property type="project" value="TreeGrafter"/>
</dbReference>
<feature type="compositionally biased region" description="Basic and acidic residues" evidence="7">
    <location>
        <begin position="518"/>
        <end position="533"/>
    </location>
</feature>